<feature type="compositionally biased region" description="Basic and acidic residues" evidence="1">
    <location>
        <begin position="353"/>
        <end position="371"/>
    </location>
</feature>
<comment type="caution">
    <text evidence="3">The sequence shown here is derived from an EMBL/GenBank/DDBJ whole genome shotgun (WGS) entry which is preliminary data.</text>
</comment>
<feature type="compositionally biased region" description="Acidic residues" evidence="1">
    <location>
        <begin position="178"/>
        <end position="189"/>
    </location>
</feature>
<feature type="domain" description="Ribulose bisphosphate carboxylase large subunit ferrodoxin-like N-terminal" evidence="2">
    <location>
        <begin position="515"/>
        <end position="622"/>
    </location>
</feature>
<accession>A0A812IBU0</accession>
<dbReference type="EMBL" id="CAJNDS010000203">
    <property type="protein sequence ID" value="CAE7027746.1"/>
    <property type="molecule type" value="Genomic_DNA"/>
</dbReference>
<dbReference type="Gene3D" id="3.30.70.150">
    <property type="entry name" value="RuBisCO large subunit, N-terminal domain"/>
    <property type="match status" value="1"/>
</dbReference>
<keyword evidence="4" id="KW-1185">Reference proteome</keyword>
<evidence type="ECO:0000259" key="2">
    <source>
        <dbReference type="Pfam" id="PF02788"/>
    </source>
</evidence>
<protein>
    <submittedName>
        <fullName evidence="3">RbcL protein</fullName>
    </submittedName>
</protein>
<feature type="compositionally biased region" description="Basic and acidic residues" evidence="1">
    <location>
        <begin position="96"/>
        <end position="106"/>
    </location>
</feature>
<feature type="compositionally biased region" description="Acidic residues" evidence="1">
    <location>
        <begin position="113"/>
        <end position="163"/>
    </location>
</feature>
<evidence type="ECO:0000313" key="3">
    <source>
        <dbReference type="EMBL" id="CAE7027746.1"/>
    </source>
</evidence>
<dbReference type="SUPFAM" id="SSF51649">
    <property type="entry name" value="RuBisCo, C-terminal domain"/>
    <property type="match status" value="1"/>
</dbReference>
<feature type="compositionally biased region" description="Basic and acidic residues" evidence="1">
    <location>
        <begin position="208"/>
        <end position="219"/>
    </location>
</feature>
<feature type="compositionally biased region" description="Low complexity" evidence="1">
    <location>
        <begin position="222"/>
        <end position="236"/>
    </location>
</feature>
<dbReference type="Proteomes" id="UP000604046">
    <property type="component" value="Unassembled WGS sequence"/>
</dbReference>
<feature type="region of interest" description="Disordered" evidence="1">
    <location>
        <begin position="472"/>
        <end position="499"/>
    </location>
</feature>
<evidence type="ECO:0000313" key="4">
    <source>
        <dbReference type="Proteomes" id="UP000604046"/>
    </source>
</evidence>
<feature type="region of interest" description="Disordered" evidence="1">
    <location>
        <begin position="43"/>
        <end position="270"/>
    </location>
</feature>
<feature type="compositionally biased region" description="Basic and acidic residues" evidence="1">
    <location>
        <begin position="475"/>
        <end position="492"/>
    </location>
</feature>
<dbReference type="SUPFAM" id="SSF54966">
    <property type="entry name" value="RuBisCO, large subunit, small (N-terminal) domain"/>
    <property type="match status" value="1"/>
</dbReference>
<reference evidence="3" key="1">
    <citation type="submission" date="2021-02" db="EMBL/GenBank/DDBJ databases">
        <authorList>
            <person name="Dougan E. K."/>
            <person name="Rhodes N."/>
            <person name="Thang M."/>
            <person name="Chan C."/>
        </authorList>
    </citation>
    <scope>NUCLEOTIDE SEQUENCE</scope>
</reference>
<dbReference type="InterPro" id="IPR036376">
    <property type="entry name" value="RuBisCO_lsu_C_sf"/>
</dbReference>
<dbReference type="InterPro" id="IPR017443">
    <property type="entry name" value="RuBisCO_lsu_fd_N"/>
</dbReference>
<dbReference type="InterPro" id="IPR036422">
    <property type="entry name" value="RuBisCO_lsu_N_sf"/>
</dbReference>
<evidence type="ECO:0000256" key="1">
    <source>
        <dbReference type="SAM" id="MobiDB-lite"/>
    </source>
</evidence>
<sequence>MESRGSTPAFLALLADALERRRLRVEVAECCFDGCGVDESPDSNFLIGPDHPHMSLLSSEPMTRTPADDTAPKNHGHDDQNQEESGQAQQVDAPDTDLKDAPHVDVSRGGAGADEDEYSEESGSEDEGESASSEEEEGEEDEYSEECSSEGSADEYADAEGSEAELSCASDAESSEYSGEDDSAEEDEASPSHDMVVDDAEGQAGDKICGDDVHGKGEDAGEASLEASAGETEAAANVQGARDEGKAAESLADAGDSPDSSPPREEAAHDALHLQDSVVASIEDSLGMLEEQQQLQAAPMQSLQIAADASPSLEECGIWKQRERLEEQDFQNLSPIAAASESQDEANRSFVATEERPEAERSFDGDSGHDTAAEFFDISSEIDRDGSEPSTLSMADTCNSRLQASVPVHDQPDDQPRLTVPDQVPEHYIICSDAEPCPPGTNPDASPENARAPQNLVLTQSLLQDQADWLSQVAEDPRSDSRDSQLKDERKGSKASRSDCQASDYYSQYGDLYFDEANLIENGNHVLVGYIMKPKEGHGYLETAVQFASEACKSTSDDFDSLDAHVYFIDPESEKMKIAYPVQLFGHDASITCSFFNLGIGNNQSMEETEYSRINDFYLPPRFLRLYDGPDANVEGAWRTMGRRVNKVKQHCLAADGTLQPKLRLLPKPAHPSFAFWQGHPEGEMLDQMSECLPEVVQEMAACIKKAGPSKSPTNVLTVDSQMLDRGKYILSQFAPLFKSYALLVRSYVEGGAVTDTQPQGGYTAFVHAKLSQVIGAPDIRAGVADVPDVHQQDRLDTLEEQQLQAVQRPELQVASILAPHVQVALSRSLAKTAAAESPSLEEPRF</sequence>
<feature type="region of interest" description="Disordered" evidence="1">
    <location>
        <begin position="431"/>
        <end position="450"/>
    </location>
</feature>
<dbReference type="GO" id="GO:0015977">
    <property type="term" value="P:carbon fixation"/>
    <property type="evidence" value="ECO:0007669"/>
    <property type="project" value="InterPro"/>
</dbReference>
<gene>
    <name evidence="3" type="primary">rbcL</name>
    <name evidence="3" type="ORF">SNAT2548_LOCUS3352</name>
</gene>
<name>A0A812IBU0_9DINO</name>
<dbReference type="Pfam" id="PF02788">
    <property type="entry name" value="RuBisCO_large_N"/>
    <property type="match status" value="1"/>
</dbReference>
<organism evidence="3 4">
    <name type="scientific">Symbiodinium natans</name>
    <dbReference type="NCBI Taxonomy" id="878477"/>
    <lineage>
        <taxon>Eukaryota</taxon>
        <taxon>Sar</taxon>
        <taxon>Alveolata</taxon>
        <taxon>Dinophyceae</taxon>
        <taxon>Suessiales</taxon>
        <taxon>Symbiodiniaceae</taxon>
        <taxon>Symbiodinium</taxon>
    </lineage>
</organism>
<proteinExistence type="predicted"/>
<dbReference type="GO" id="GO:0016984">
    <property type="term" value="F:ribulose-bisphosphate carboxylase activity"/>
    <property type="evidence" value="ECO:0007669"/>
    <property type="project" value="InterPro"/>
</dbReference>
<dbReference type="GO" id="GO:0000287">
    <property type="term" value="F:magnesium ion binding"/>
    <property type="evidence" value="ECO:0007669"/>
    <property type="project" value="InterPro"/>
</dbReference>
<feature type="compositionally biased region" description="Basic and acidic residues" evidence="1">
    <location>
        <begin position="66"/>
        <end position="80"/>
    </location>
</feature>
<dbReference type="AlphaFoldDB" id="A0A812IBU0"/>
<feature type="region of interest" description="Disordered" evidence="1">
    <location>
        <begin position="337"/>
        <end position="371"/>
    </location>
</feature>